<protein>
    <submittedName>
        <fullName evidence="3">MSHA biogenesis protein MshQ</fullName>
    </submittedName>
</protein>
<dbReference type="RefSeq" id="WP_103200824.1">
    <property type="nucleotide sequence ID" value="NZ_JASMUA010000005.1"/>
</dbReference>
<name>A0A2S3QZY2_VIBVL</name>
<keyword evidence="1" id="KW-0732">Signal</keyword>
<gene>
    <name evidence="3" type="ORF">CRN52_17045</name>
</gene>
<accession>A0A2S3QZY2</accession>
<dbReference type="InterPro" id="IPR046524">
    <property type="entry name" value="DUF6701"/>
</dbReference>
<evidence type="ECO:0000256" key="1">
    <source>
        <dbReference type="SAM" id="SignalP"/>
    </source>
</evidence>
<dbReference type="Proteomes" id="UP000237466">
    <property type="component" value="Unassembled WGS sequence"/>
</dbReference>
<reference evidence="3 4" key="1">
    <citation type="journal article" date="2018" name="Front. Microbiol.">
        <title>Phylogeny of Vibrio vulnificus from the Analysis of the Core-Genome: Implications for Intra-Species Taxonomy.</title>
        <authorList>
            <person name="Roig F.J."/>
            <person name="Gonzalez-Candelas F."/>
            <person name="Sanjuan E."/>
            <person name="Fouz B."/>
            <person name="Feil E.J."/>
            <person name="Llorens C."/>
            <person name="Baker-Austin C."/>
            <person name="Oliver J.D."/>
            <person name="Danin-Poleg Y."/>
            <person name="Gibas C.J."/>
            <person name="Kashi Y."/>
            <person name="Gulig P.A."/>
            <person name="Morrison S.S."/>
            <person name="Amaro C."/>
        </authorList>
    </citation>
    <scope>NUCLEOTIDE SEQUENCE [LARGE SCALE GENOMIC DNA]</scope>
    <source>
        <strain evidence="3 4">CECT4608</strain>
    </source>
</reference>
<proteinExistence type="predicted"/>
<feature type="domain" description="DUF6701" evidence="2">
    <location>
        <begin position="474"/>
        <end position="988"/>
    </location>
</feature>
<dbReference type="EMBL" id="PDGH01000117">
    <property type="protein sequence ID" value="POB45221.1"/>
    <property type="molecule type" value="Genomic_DNA"/>
</dbReference>
<dbReference type="Pfam" id="PF20419">
    <property type="entry name" value="DUF6701"/>
    <property type="match status" value="1"/>
</dbReference>
<organism evidence="3 4">
    <name type="scientific">Vibrio vulnificus</name>
    <dbReference type="NCBI Taxonomy" id="672"/>
    <lineage>
        <taxon>Bacteria</taxon>
        <taxon>Pseudomonadati</taxon>
        <taxon>Pseudomonadota</taxon>
        <taxon>Gammaproteobacteria</taxon>
        <taxon>Vibrionales</taxon>
        <taxon>Vibrionaceae</taxon>
        <taxon>Vibrio</taxon>
    </lineage>
</organism>
<comment type="caution">
    <text evidence="3">The sequence shown here is derived from an EMBL/GenBank/DDBJ whole genome shotgun (WGS) entry which is preliminary data.</text>
</comment>
<feature type="signal peptide" evidence="1">
    <location>
        <begin position="1"/>
        <end position="19"/>
    </location>
</feature>
<dbReference type="AlphaFoldDB" id="A0A2S3QZY2"/>
<evidence type="ECO:0000313" key="3">
    <source>
        <dbReference type="EMBL" id="POB45221.1"/>
    </source>
</evidence>
<sequence>MSKWHLLALSISLPFTSNALEYDLYNAEHFNQLCNQSTSQQGDIFRCNGEFSLPNGAKLIASKAPKNGVTLSAFSGAILHGNNQVGSPDKRISITALSTGISILQPSHGPQPKEYHRSQIFGDLNSQNFIHMTNAEVDGNVATQGLDVMTHGDHNIINGDVFGHHKVVLNNTNVCGDIASLGHQIFITSNKATHYVVGNITSLNKLDLRNIDVYGQIHSQGSSAHLDLSGSAVYAQKTALNLLQSGLVENGVVCGEITAHQSNIRNVENYCGISDLGCDYSNQGANTACPVPESIPLCEIKPPVDHDYEFVISPENDMALMCGENLPQFNITTSNNGELASVSMFAEVSDPALFDVVIANGIGSGAYPNFVSSSQGQLRLVVRPKNISAIKLDRHYTLSVYPNGEPKKRKTVRFLFTPYMFETYDPNSGQAINELALVAAKPEPLGVRLLACNDKGNPVVASSYHGNPTITHTVTTPSKQQGGRDGERVYQPIFTSGISENTISLSESGLFALNIRDTFDCAGFDQCPPSGKNKVSGRLSLKVRPWTLAICEGDRALESGDALGGSPFLPAGERFSLNLMPIQWVANGSLTQAVNTQALCSTPVTHNFYLSNAPAARVKLSSQQATPVETATAQTRLLESDSGMERAHDDVTNGAYWFDGLRWREVGSLRVQSDLVDPYLGMKVNQGYRYIGRFYPKYFKVHNQQWDYPNSQTFAYMNQPFDQVIVDIDALNSLKEPIANYHYFSTTAHFELAELGDHLERFVTPSLAPTQWREAQGSSIGRIRIVKQDHCANSACWLKDDIGQNYPDGPFNTYSDSAVSKIGLVYLENADPVAFYDDTHILPVQPDVRFGRLNFEDVGGYQGQTIVVPLDVEYWRAGEFVNNKHDHFTLADGAKHYHQPIWSHSLENNAYLAGIGKMHYGSTEGIKATQKVPAREQIRFWLDLTSTQNNLPWLQYDWDKTSDGEEDPSTVVTFGIHRGHDKIIFRGEPNLTGVL</sequence>
<feature type="chain" id="PRO_5015782257" evidence="1">
    <location>
        <begin position="20"/>
        <end position="995"/>
    </location>
</feature>
<evidence type="ECO:0000259" key="2">
    <source>
        <dbReference type="Pfam" id="PF20419"/>
    </source>
</evidence>
<evidence type="ECO:0000313" key="4">
    <source>
        <dbReference type="Proteomes" id="UP000237466"/>
    </source>
</evidence>